<feature type="region of interest" description="Disordered" evidence="3">
    <location>
        <begin position="529"/>
        <end position="560"/>
    </location>
</feature>
<proteinExistence type="inferred from homology"/>
<evidence type="ECO:0000313" key="7">
    <source>
        <dbReference type="Proteomes" id="UP000076532"/>
    </source>
</evidence>
<dbReference type="InterPro" id="IPR038973">
    <property type="entry name" value="MutL/Mlh/Pms-like"/>
</dbReference>
<dbReference type="Gene3D" id="3.30.1370.100">
    <property type="entry name" value="MutL, C-terminal domain, regulatory subdomain"/>
    <property type="match status" value="1"/>
</dbReference>
<dbReference type="InterPro" id="IPR014790">
    <property type="entry name" value="MutL_C"/>
</dbReference>
<dbReference type="EMBL" id="KV417557">
    <property type="protein sequence ID" value="KZP20160.1"/>
    <property type="molecule type" value="Genomic_DNA"/>
</dbReference>
<dbReference type="PROSITE" id="PS00058">
    <property type="entry name" value="DNA_MISMATCH_REPAIR_1"/>
    <property type="match status" value="1"/>
</dbReference>
<evidence type="ECO:0000256" key="1">
    <source>
        <dbReference type="ARBA" id="ARBA00006082"/>
    </source>
</evidence>
<evidence type="ECO:0000313" key="6">
    <source>
        <dbReference type="EMBL" id="KZP20160.1"/>
    </source>
</evidence>
<evidence type="ECO:0000256" key="2">
    <source>
        <dbReference type="ARBA" id="ARBA00022763"/>
    </source>
</evidence>
<feature type="domain" description="DNA mismatch repair protein S5" evidence="5">
    <location>
        <begin position="229"/>
        <end position="369"/>
    </location>
</feature>
<dbReference type="OrthoDB" id="429932at2759"/>
<dbReference type="Gene3D" id="3.30.230.10">
    <property type="match status" value="1"/>
</dbReference>
<dbReference type="InterPro" id="IPR036890">
    <property type="entry name" value="HATPase_C_sf"/>
</dbReference>
<accession>A0A166ITR4</accession>
<dbReference type="SUPFAM" id="SSF55874">
    <property type="entry name" value="ATPase domain of HSP90 chaperone/DNA topoisomerase II/histidine kinase"/>
    <property type="match status" value="1"/>
</dbReference>
<dbReference type="Gene3D" id="3.30.1540.20">
    <property type="entry name" value="MutL, C-terminal domain, dimerisation subdomain"/>
    <property type="match status" value="1"/>
</dbReference>
<dbReference type="STRING" id="436010.A0A166ITR4"/>
<feature type="domain" description="MutL C-terminal dimerisation" evidence="4">
    <location>
        <begin position="568"/>
        <end position="784"/>
    </location>
</feature>
<gene>
    <name evidence="6" type="ORF">FIBSPDRAFT_827261</name>
</gene>
<dbReference type="GO" id="GO:0140664">
    <property type="term" value="F:ATP-dependent DNA damage sensor activity"/>
    <property type="evidence" value="ECO:0007669"/>
    <property type="project" value="InterPro"/>
</dbReference>
<dbReference type="InterPro" id="IPR014762">
    <property type="entry name" value="DNA_mismatch_repair_CS"/>
</dbReference>
<dbReference type="SMART" id="SM00853">
    <property type="entry name" value="MutL_C"/>
    <property type="match status" value="1"/>
</dbReference>
<dbReference type="SUPFAM" id="SSF118116">
    <property type="entry name" value="DNA mismatch repair protein MutL"/>
    <property type="match status" value="1"/>
</dbReference>
<dbReference type="Proteomes" id="UP000076532">
    <property type="component" value="Unassembled WGS sequence"/>
</dbReference>
<keyword evidence="2" id="KW-0227">DNA damage</keyword>
<evidence type="ECO:0000256" key="3">
    <source>
        <dbReference type="SAM" id="MobiDB-lite"/>
    </source>
</evidence>
<dbReference type="InterPro" id="IPR037198">
    <property type="entry name" value="MutL_C_sf"/>
</dbReference>
<dbReference type="PANTHER" id="PTHR10073:SF47">
    <property type="entry name" value="DNA MISMATCH REPAIR PROTEIN MLH3"/>
    <property type="match status" value="1"/>
</dbReference>
<name>A0A166ITR4_9AGAM</name>
<dbReference type="GO" id="GO:0006298">
    <property type="term" value="P:mismatch repair"/>
    <property type="evidence" value="ECO:0007669"/>
    <property type="project" value="InterPro"/>
</dbReference>
<feature type="compositionally biased region" description="Low complexity" evidence="3">
    <location>
        <begin position="375"/>
        <end position="388"/>
    </location>
</feature>
<dbReference type="PANTHER" id="PTHR10073">
    <property type="entry name" value="DNA MISMATCH REPAIR PROTEIN MLH, PMS, MUTL"/>
    <property type="match status" value="1"/>
</dbReference>
<dbReference type="InterPro" id="IPR013507">
    <property type="entry name" value="DNA_mismatch_S5_2-like"/>
</dbReference>
<dbReference type="InterPro" id="IPR042120">
    <property type="entry name" value="MutL_C_dimsub"/>
</dbReference>
<keyword evidence="7" id="KW-1185">Reference proteome</keyword>
<dbReference type="InterPro" id="IPR042121">
    <property type="entry name" value="MutL_C_regsub"/>
</dbReference>
<protein>
    <recommendedName>
        <fullName evidence="8">MutL C-terminal dimerisation domain-containing protein</fullName>
    </recommendedName>
</protein>
<dbReference type="AlphaFoldDB" id="A0A166ITR4"/>
<feature type="region of interest" description="Disordered" evidence="3">
    <location>
        <begin position="301"/>
        <end position="320"/>
    </location>
</feature>
<sequence>MSGHLTMEKLPAETRSKLRSTQILTSLPQIISELLQNSLDAGATQVDIGVDCDGWGCWVRDNGQGISKDGMSLLARGSEEGRYGTSKAYNPASLDSVSTFGFRGEALASAADLSCLEISSRTSRSRQSWSLILKGGKNLYNGPAIRWRSEQAGTVVCIRDAFYNLPIRRRSHPNASRTFDLIRQDLECFALVFPHVSFSLENTSDSQQSASRKTQTMKIPKTSSSLTTFRHLYGRALSEHVEEINETMDDMKLEGFISLDGAHSKAYQHLYINRHPVSVCDIHRIIDNKFASSSFAKHAFDETGETSLPRSTARRSPRKAERRPVYVLNLTIPPQLIDNCIEPAKASVQFQNQNAVSSFVASVVQAFLVRHGFASEQPQPARPSSPAQDGSPVPRKKRRVGDDGPGAQELPRLWLAPAVAQPLYINPAEFDGDEADETVTWTDPVTGETFVVDQRTGNSYRVDAPAPRRTLKKQTTVASSGAVGQAGIGDAVGGGEGGMPGWLQSALNANDVYTSTESRIPALKLSSAFAKSQQPRDGPQLHHSCHARSQHTQSERRFRKEDLRDAQVIRQVDRKFIACLVRDGTSAISDDAPGPSRALVLIDQHAADERVRVERFLKELCLGFLYAHGGEENEDSAVGGVRRTELVPPTPVLLTRHEAARLAGSDVFQYVFRCWGFDFEGLCSVESGFGDDAEEAGYVQVFVRSVPAIVGEKLLMGDELRELIKGFLGKLEEDGTTFSLGSTQRENKDDTFFWMRVLRYCPRELVDLVNSKACRGAIMFNDTLTVERCERLVRQLSETALPFQCAHGRPSLVPLASLGGHGARRSRNVVLWDQLA</sequence>
<comment type="similarity">
    <text evidence="1">Belongs to the DNA mismatch repair MutL/HexB family.</text>
</comment>
<dbReference type="SUPFAM" id="SSF54211">
    <property type="entry name" value="Ribosomal protein S5 domain 2-like"/>
    <property type="match status" value="1"/>
</dbReference>
<evidence type="ECO:0000259" key="4">
    <source>
        <dbReference type="SMART" id="SM00853"/>
    </source>
</evidence>
<dbReference type="InterPro" id="IPR014721">
    <property type="entry name" value="Ribsml_uS5_D2-typ_fold_subgr"/>
</dbReference>
<dbReference type="InterPro" id="IPR020568">
    <property type="entry name" value="Ribosomal_Su5_D2-typ_SF"/>
</dbReference>
<evidence type="ECO:0008006" key="8">
    <source>
        <dbReference type="Google" id="ProtNLM"/>
    </source>
</evidence>
<dbReference type="Pfam" id="PF13589">
    <property type="entry name" value="HATPase_c_3"/>
    <property type="match status" value="1"/>
</dbReference>
<organism evidence="6 7">
    <name type="scientific">Athelia psychrophila</name>
    <dbReference type="NCBI Taxonomy" id="1759441"/>
    <lineage>
        <taxon>Eukaryota</taxon>
        <taxon>Fungi</taxon>
        <taxon>Dikarya</taxon>
        <taxon>Basidiomycota</taxon>
        <taxon>Agaricomycotina</taxon>
        <taxon>Agaricomycetes</taxon>
        <taxon>Agaricomycetidae</taxon>
        <taxon>Atheliales</taxon>
        <taxon>Atheliaceae</taxon>
        <taxon>Athelia</taxon>
    </lineage>
</organism>
<dbReference type="GO" id="GO:0030983">
    <property type="term" value="F:mismatched DNA binding"/>
    <property type="evidence" value="ECO:0007669"/>
    <property type="project" value="InterPro"/>
</dbReference>
<dbReference type="GO" id="GO:0005524">
    <property type="term" value="F:ATP binding"/>
    <property type="evidence" value="ECO:0007669"/>
    <property type="project" value="InterPro"/>
</dbReference>
<dbReference type="SMART" id="SM01340">
    <property type="entry name" value="DNA_mis_repair"/>
    <property type="match status" value="1"/>
</dbReference>
<feature type="region of interest" description="Disordered" evidence="3">
    <location>
        <begin position="375"/>
        <end position="410"/>
    </location>
</feature>
<evidence type="ECO:0000259" key="5">
    <source>
        <dbReference type="SMART" id="SM01340"/>
    </source>
</evidence>
<dbReference type="GO" id="GO:0016887">
    <property type="term" value="F:ATP hydrolysis activity"/>
    <property type="evidence" value="ECO:0007669"/>
    <property type="project" value="InterPro"/>
</dbReference>
<dbReference type="Pfam" id="PF01119">
    <property type="entry name" value="DNA_mis_repair"/>
    <property type="match status" value="1"/>
</dbReference>
<dbReference type="Gene3D" id="3.30.565.10">
    <property type="entry name" value="Histidine kinase-like ATPase, C-terminal domain"/>
    <property type="match status" value="1"/>
</dbReference>
<dbReference type="GO" id="GO:0061982">
    <property type="term" value="P:meiosis I cell cycle process"/>
    <property type="evidence" value="ECO:0007669"/>
    <property type="project" value="UniProtKB-ARBA"/>
</dbReference>
<reference evidence="6 7" key="1">
    <citation type="journal article" date="2016" name="Mol. Biol. Evol.">
        <title>Comparative Genomics of Early-Diverging Mushroom-Forming Fungi Provides Insights into the Origins of Lignocellulose Decay Capabilities.</title>
        <authorList>
            <person name="Nagy L.G."/>
            <person name="Riley R."/>
            <person name="Tritt A."/>
            <person name="Adam C."/>
            <person name="Daum C."/>
            <person name="Floudas D."/>
            <person name="Sun H."/>
            <person name="Yadav J.S."/>
            <person name="Pangilinan J."/>
            <person name="Larsson K.H."/>
            <person name="Matsuura K."/>
            <person name="Barry K."/>
            <person name="Labutti K."/>
            <person name="Kuo R."/>
            <person name="Ohm R.A."/>
            <person name="Bhattacharya S.S."/>
            <person name="Shirouzu T."/>
            <person name="Yoshinaga Y."/>
            <person name="Martin F.M."/>
            <person name="Grigoriev I.V."/>
            <person name="Hibbett D.S."/>
        </authorList>
    </citation>
    <scope>NUCLEOTIDE SEQUENCE [LARGE SCALE GENOMIC DNA]</scope>
    <source>
        <strain evidence="6 7">CBS 109695</strain>
    </source>
</reference>
<dbReference type="GO" id="GO:0032300">
    <property type="term" value="C:mismatch repair complex"/>
    <property type="evidence" value="ECO:0007669"/>
    <property type="project" value="InterPro"/>
</dbReference>